<sequence length="924" mass="106034">MRLLKLSGNGEISFTKNILDENKIPRYAILSHTWQEDQEVTFDEFSNDESKSKAGYDKLRFCAEQAKFDGLEYFWVDTCCINKADAVEVQDAINSMFRWYQKASQCYVYLADVSIKKREADYENFQYTWEPSFRQSRWFTRGWTLQELLAPHSVKFFSKEGTRLGDKKSLERQIHEITGIPRRVLQGAPLHDFSKEHRLSWSEGRHTTRKEDRAYSMLGIFGIFMVPNYGEGEENALRRLHKEIMESAGGRVLSLDNDQRRILLDSLRFDQIDARQMTIKNAHAKTCKWLWTKPEYIDWLNTTKLGEHHGFLWIKGKPGTGKSTLMKFALANARKLMKDRTVISFFFNARGEDMEKSTIGTYRSLLLQLLERHPALQCIFDSAGLSSSSIRPGHEWGIESLKSLLEQAIQNLGQSSVVCFIDALDECEEEQIRDMIQFFEHVGELSASAGIRFQVCFSSRHYPHITIRKGLSLVLEGQEGHSQDITNYLESELNIGQSKIAQQIRSELQEKASGVFMWVVLVVGILNKEHDRGRIHALRRRLQEIPGDLYKLFRDILTRDSHNRDELVLCIQWVLFAKQPLSPEQLYFSILSGVEPEAVSKWDPDEVSKDAIQRFILDSSKGLAEITRSKNRTVQFIHESVRDFLLKEDGLFDVWPELRSNLQGQSHERLKQCCLTCINIDVFTSAKIPKNLPKASLQQAADLRKSANDMFPFLEYAVQNVLHHADLAEESGIAQGNFILSFPLTCWIKLTNLFEKHQIRRYTEEISLLYVFGEHNMSSLIRAYPSAVSCFEVGQERYGPPLFAALATRSKEALQAFVDVLSTDQLTGSSPNEIHPQCRENRGDEYLERSFQFSKQRSVLSYLAELGNEVIVKLLLDTGKVDVDAKDKDGQTPLWRAAWNGKEAVVKLLLDTGKVDVDVKDKDG</sequence>
<dbReference type="EMBL" id="ML976735">
    <property type="protein sequence ID" value="KAF1967249.1"/>
    <property type="molecule type" value="Genomic_DNA"/>
</dbReference>
<feature type="domain" description="Nephrocystin 3-like N-terminal" evidence="4">
    <location>
        <begin position="286"/>
        <end position="460"/>
    </location>
</feature>
<keyword evidence="6" id="KW-1185">Reference proteome</keyword>
<gene>
    <name evidence="5" type="ORF">BU23DRAFT_301618</name>
</gene>
<evidence type="ECO:0000256" key="1">
    <source>
        <dbReference type="ARBA" id="ARBA00022737"/>
    </source>
</evidence>
<protein>
    <submittedName>
        <fullName evidence="5">HET-domain-containing protein</fullName>
    </submittedName>
</protein>
<evidence type="ECO:0000313" key="6">
    <source>
        <dbReference type="Proteomes" id="UP000800036"/>
    </source>
</evidence>
<feature type="repeat" description="ANK" evidence="2">
    <location>
        <begin position="889"/>
        <end position="913"/>
    </location>
</feature>
<dbReference type="Pfam" id="PF12796">
    <property type="entry name" value="Ank_2"/>
    <property type="match status" value="1"/>
</dbReference>
<dbReference type="Proteomes" id="UP000800036">
    <property type="component" value="Unassembled WGS sequence"/>
</dbReference>
<evidence type="ECO:0000313" key="5">
    <source>
        <dbReference type="EMBL" id="KAF1967249.1"/>
    </source>
</evidence>
<dbReference type="InterPro" id="IPR027417">
    <property type="entry name" value="P-loop_NTPase"/>
</dbReference>
<dbReference type="PANTHER" id="PTHR10622">
    <property type="entry name" value="HET DOMAIN-CONTAINING PROTEIN"/>
    <property type="match status" value="1"/>
</dbReference>
<feature type="domain" description="Heterokaryon incompatibility" evidence="3">
    <location>
        <begin position="27"/>
        <end position="147"/>
    </location>
</feature>
<feature type="non-terminal residue" evidence="5">
    <location>
        <position position="924"/>
    </location>
</feature>
<dbReference type="OrthoDB" id="194358at2759"/>
<dbReference type="PROSITE" id="PS50088">
    <property type="entry name" value="ANK_REPEAT"/>
    <property type="match status" value="1"/>
</dbReference>
<dbReference type="InterPro" id="IPR036770">
    <property type="entry name" value="Ankyrin_rpt-contain_sf"/>
</dbReference>
<dbReference type="SUPFAM" id="SSF48403">
    <property type="entry name" value="Ankyrin repeat"/>
    <property type="match status" value="1"/>
</dbReference>
<dbReference type="AlphaFoldDB" id="A0A6A5UTF0"/>
<dbReference type="SUPFAM" id="SSF52540">
    <property type="entry name" value="P-loop containing nucleoside triphosphate hydrolases"/>
    <property type="match status" value="1"/>
</dbReference>
<dbReference type="Pfam" id="PF06985">
    <property type="entry name" value="HET"/>
    <property type="match status" value="1"/>
</dbReference>
<evidence type="ECO:0000259" key="4">
    <source>
        <dbReference type="Pfam" id="PF24883"/>
    </source>
</evidence>
<dbReference type="InterPro" id="IPR056884">
    <property type="entry name" value="NPHP3-like_N"/>
</dbReference>
<name>A0A6A5UTF0_9PLEO</name>
<accession>A0A6A5UTF0</accession>
<dbReference type="PROSITE" id="PS50297">
    <property type="entry name" value="ANK_REP_REGION"/>
    <property type="match status" value="1"/>
</dbReference>
<dbReference type="InterPro" id="IPR002110">
    <property type="entry name" value="Ankyrin_rpt"/>
</dbReference>
<keyword evidence="2" id="KW-0040">ANK repeat</keyword>
<dbReference type="Gene3D" id="3.40.50.300">
    <property type="entry name" value="P-loop containing nucleotide triphosphate hydrolases"/>
    <property type="match status" value="1"/>
</dbReference>
<dbReference type="PANTHER" id="PTHR10622:SF13">
    <property type="entry name" value="NACHT DOMAIN-CONTAINING PROTEIN"/>
    <property type="match status" value="1"/>
</dbReference>
<reference evidence="5" key="1">
    <citation type="journal article" date="2020" name="Stud. Mycol.">
        <title>101 Dothideomycetes genomes: a test case for predicting lifestyles and emergence of pathogens.</title>
        <authorList>
            <person name="Haridas S."/>
            <person name="Albert R."/>
            <person name="Binder M."/>
            <person name="Bloem J."/>
            <person name="Labutti K."/>
            <person name="Salamov A."/>
            <person name="Andreopoulos B."/>
            <person name="Baker S."/>
            <person name="Barry K."/>
            <person name="Bills G."/>
            <person name="Bluhm B."/>
            <person name="Cannon C."/>
            <person name="Castanera R."/>
            <person name="Culley D."/>
            <person name="Daum C."/>
            <person name="Ezra D."/>
            <person name="Gonzalez J."/>
            <person name="Henrissat B."/>
            <person name="Kuo A."/>
            <person name="Liang C."/>
            <person name="Lipzen A."/>
            <person name="Lutzoni F."/>
            <person name="Magnuson J."/>
            <person name="Mondo S."/>
            <person name="Nolan M."/>
            <person name="Ohm R."/>
            <person name="Pangilinan J."/>
            <person name="Park H.-J."/>
            <person name="Ramirez L."/>
            <person name="Alfaro M."/>
            <person name="Sun H."/>
            <person name="Tritt A."/>
            <person name="Yoshinaga Y."/>
            <person name="Zwiers L.-H."/>
            <person name="Turgeon B."/>
            <person name="Goodwin S."/>
            <person name="Spatafora J."/>
            <person name="Crous P."/>
            <person name="Grigoriev I."/>
        </authorList>
    </citation>
    <scope>NUCLEOTIDE SEQUENCE</scope>
    <source>
        <strain evidence="5">CBS 107.79</strain>
    </source>
</reference>
<dbReference type="InterPro" id="IPR010730">
    <property type="entry name" value="HET"/>
</dbReference>
<keyword evidence="1" id="KW-0677">Repeat</keyword>
<organism evidence="5 6">
    <name type="scientific">Bimuria novae-zelandiae CBS 107.79</name>
    <dbReference type="NCBI Taxonomy" id="1447943"/>
    <lineage>
        <taxon>Eukaryota</taxon>
        <taxon>Fungi</taxon>
        <taxon>Dikarya</taxon>
        <taxon>Ascomycota</taxon>
        <taxon>Pezizomycotina</taxon>
        <taxon>Dothideomycetes</taxon>
        <taxon>Pleosporomycetidae</taxon>
        <taxon>Pleosporales</taxon>
        <taxon>Massarineae</taxon>
        <taxon>Didymosphaeriaceae</taxon>
        <taxon>Bimuria</taxon>
    </lineage>
</organism>
<evidence type="ECO:0000259" key="3">
    <source>
        <dbReference type="Pfam" id="PF06985"/>
    </source>
</evidence>
<evidence type="ECO:0000256" key="2">
    <source>
        <dbReference type="PROSITE-ProRule" id="PRU00023"/>
    </source>
</evidence>
<dbReference type="Pfam" id="PF24883">
    <property type="entry name" value="NPHP3_N"/>
    <property type="match status" value="1"/>
</dbReference>
<dbReference type="Gene3D" id="1.25.40.20">
    <property type="entry name" value="Ankyrin repeat-containing domain"/>
    <property type="match status" value="1"/>
</dbReference>
<proteinExistence type="predicted"/>
<dbReference type="SMART" id="SM00248">
    <property type="entry name" value="ANK"/>
    <property type="match status" value="2"/>
</dbReference>